<dbReference type="InterPro" id="IPR009061">
    <property type="entry name" value="DNA-bd_dom_put_sf"/>
</dbReference>
<sequence length="59" mass="6573">MSVQTRFLSTAEAAAYIGVSTNTLRKYVHKKIIPAHRVGTRLLKFDPAELDEVVKGMGR</sequence>
<dbReference type="GO" id="GO:0003677">
    <property type="term" value="F:DNA binding"/>
    <property type="evidence" value="ECO:0007669"/>
    <property type="project" value="InterPro"/>
</dbReference>
<gene>
    <name evidence="2" type="ORF">RMCFA_3051</name>
</gene>
<dbReference type="InterPro" id="IPR010093">
    <property type="entry name" value="SinI_DNA-bd"/>
</dbReference>
<proteinExistence type="predicted"/>
<accession>A0A100WRW2</accession>
<evidence type="ECO:0000313" key="3">
    <source>
        <dbReference type="Proteomes" id="UP000069705"/>
    </source>
</evidence>
<dbReference type="NCBIfam" id="TIGR01764">
    <property type="entry name" value="excise"/>
    <property type="match status" value="1"/>
</dbReference>
<dbReference type="SUPFAM" id="SSF46955">
    <property type="entry name" value="Putative DNA-binding domain"/>
    <property type="match status" value="1"/>
</dbReference>
<dbReference type="EMBL" id="BCSZ01000030">
    <property type="protein sequence ID" value="GAT02939.1"/>
    <property type="molecule type" value="Genomic_DNA"/>
</dbReference>
<dbReference type="InterPro" id="IPR041657">
    <property type="entry name" value="HTH_17"/>
</dbReference>
<organism evidence="2 3">
    <name type="scientific">Mycolicibacterium fortuitum subsp. acetamidolyticum</name>
    <dbReference type="NCBI Taxonomy" id="144550"/>
    <lineage>
        <taxon>Bacteria</taxon>
        <taxon>Bacillati</taxon>
        <taxon>Actinomycetota</taxon>
        <taxon>Actinomycetes</taxon>
        <taxon>Mycobacteriales</taxon>
        <taxon>Mycobacteriaceae</taxon>
        <taxon>Mycolicibacterium</taxon>
    </lineage>
</organism>
<evidence type="ECO:0000313" key="2">
    <source>
        <dbReference type="EMBL" id="GAT02939.1"/>
    </source>
</evidence>
<protein>
    <submittedName>
        <fullName evidence="2">DNA binding, excisionase family domain protein</fullName>
    </submittedName>
</protein>
<feature type="domain" description="Helix-turn-helix" evidence="1">
    <location>
        <begin position="7"/>
        <end position="54"/>
    </location>
</feature>
<dbReference type="AlphaFoldDB" id="A0A100WRW2"/>
<reference evidence="2 3" key="1">
    <citation type="journal article" date="2016" name="Genome Announc.">
        <title>Draft Genome Sequences of Five Rapidly Growing Mycobacterium Species, M. thermoresistibile, M. fortuitum subsp. acetamidolyticum, M. canariasense, M. brisbanense, and M. novocastrense.</title>
        <authorList>
            <person name="Katahira K."/>
            <person name="Ogura Y."/>
            <person name="Gotoh Y."/>
            <person name="Hayashi T."/>
        </authorList>
    </citation>
    <scope>NUCLEOTIDE SEQUENCE [LARGE SCALE GENOMIC DNA]</scope>
    <source>
        <strain evidence="2 3">JCM6368</strain>
    </source>
</reference>
<dbReference type="Pfam" id="PF12728">
    <property type="entry name" value="HTH_17"/>
    <property type="match status" value="1"/>
</dbReference>
<dbReference type="RefSeq" id="WP_072278954.1">
    <property type="nucleotide sequence ID" value="NZ_BCSZ01000030.1"/>
</dbReference>
<comment type="caution">
    <text evidence="2">The sequence shown here is derived from an EMBL/GenBank/DDBJ whole genome shotgun (WGS) entry which is preliminary data.</text>
</comment>
<evidence type="ECO:0000259" key="1">
    <source>
        <dbReference type="Pfam" id="PF12728"/>
    </source>
</evidence>
<dbReference type="Proteomes" id="UP000069705">
    <property type="component" value="Unassembled WGS sequence"/>
</dbReference>
<dbReference type="Gene3D" id="1.10.1660.10">
    <property type="match status" value="1"/>
</dbReference>
<reference evidence="3" key="2">
    <citation type="submission" date="2016-02" db="EMBL/GenBank/DDBJ databases">
        <title>Draft genome sequence of five rapidly growing Mycobacterium species.</title>
        <authorList>
            <person name="Katahira K."/>
            <person name="Gotou Y."/>
            <person name="Iida K."/>
            <person name="Ogura Y."/>
            <person name="Hayashi T."/>
        </authorList>
    </citation>
    <scope>NUCLEOTIDE SEQUENCE [LARGE SCALE GENOMIC DNA]</scope>
    <source>
        <strain evidence="3">JCM6368</strain>
    </source>
</reference>
<name>A0A100WRW2_MYCFO</name>